<dbReference type="Proteomes" id="UP000831768">
    <property type="component" value="Chromosome"/>
</dbReference>
<dbReference type="KEGG" id="haad:MW046_01575"/>
<feature type="transmembrane region" description="Helical" evidence="1">
    <location>
        <begin position="71"/>
        <end position="93"/>
    </location>
</feature>
<dbReference type="RefSeq" id="WP_247993819.1">
    <property type="nucleotide sequence ID" value="NZ_CP096019.1"/>
</dbReference>
<organism evidence="2 3">
    <name type="scientific">Halocatena salina</name>
    <dbReference type="NCBI Taxonomy" id="2934340"/>
    <lineage>
        <taxon>Archaea</taxon>
        <taxon>Methanobacteriati</taxon>
        <taxon>Methanobacteriota</taxon>
        <taxon>Stenosarchaea group</taxon>
        <taxon>Halobacteria</taxon>
        <taxon>Halobacteriales</taxon>
        <taxon>Natronomonadaceae</taxon>
        <taxon>Halocatena</taxon>
    </lineage>
</organism>
<evidence type="ECO:0000313" key="2">
    <source>
        <dbReference type="EMBL" id="UPM43151.1"/>
    </source>
</evidence>
<dbReference type="GeneID" id="71926696"/>
<feature type="transmembrane region" description="Helical" evidence="1">
    <location>
        <begin position="113"/>
        <end position="130"/>
    </location>
</feature>
<evidence type="ECO:0000313" key="3">
    <source>
        <dbReference type="Proteomes" id="UP000831768"/>
    </source>
</evidence>
<dbReference type="Pfam" id="PF24416">
    <property type="entry name" value="DUF7548"/>
    <property type="match status" value="1"/>
</dbReference>
<keyword evidence="1" id="KW-1133">Transmembrane helix</keyword>
<feature type="transmembrane region" description="Helical" evidence="1">
    <location>
        <begin position="7"/>
        <end position="29"/>
    </location>
</feature>
<accession>A0A8U0A1U8</accession>
<keyword evidence="3" id="KW-1185">Reference proteome</keyword>
<keyword evidence="1" id="KW-0812">Transmembrane</keyword>
<proteinExistence type="predicted"/>
<dbReference type="EMBL" id="CP096019">
    <property type="protein sequence ID" value="UPM43151.1"/>
    <property type="molecule type" value="Genomic_DNA"/>
</dbReference>
<gene>
    <name evidence="2" type="ORF">MW046_01575</name>
</gene>
<dbReference type="AlphaFoldDB" id="A0A8U0A1U8"/>
<reference evidence="2" key="1">
    <citation type="submission" date="2022-04" db="EMBL/GenBank/DDBJ databases">
        <title>Halocatena sp. nov., isolated from a salt lake.</title>
        <authorList>
            <person name="Cui H.-L."/>
        </authorList>
    </citation>
    <scope>NUCLEOTIDE SEQUENCE</scope>
    <source>
        <strain evidence="2">AD-1</strain>
    </source>
</reference>
<sequence>MDDVRLAPLVGIIACVSVVLVLAVPYVLLSPTAANTYYTTGAFNPLFAGLFALVCVVVFASGRSRRSDPALAAGVCLVFGLFIAGFSAVWALTVPTQLAFSHPTGATFEYHRYVLILIALAVPVSATWYTRALNLI</sequence>
<dbReference type="InterPro" id="IPR055970">
    <property type="entry name" value="DUF7548"/>
</dbReference>
<name>A0A8U0A1U8_9EURY</name>
<evidence type="ECO:0000256" key="1">
    <source>
        <dbReference type="SAM" id="Phobius"/>
    </source>
</evidence>
<feature type="transmembrane region" description="Helical" evidence="1">
    <location>
        <begin position="41"/>
        <end position="59"/>
    </location>
</feature>
<keyword evidence="1" id="KW-0472">Membrane</keyword>
<protein>
    <submittedName>
        <fullName evidence="2">Uncharacterized protein</fullName>
    </submittedName>
</protein>